<sequence>MRLFILIILIVFSSCKRPNRGNSPKPSYSTQQENVSNTRARKITGSEIKMIYENGVYKIPTEVNGISMKFIFDTGASTISISETEALYLYKQGAINEEDILGSVYFQDATGNISEGTEINLKSVKIGSYTMTNVKASVVHNLQAPLLLGQSALSRFGKVTIDYDKSIIRFE</sequence>
<dbReference type="RefSeq" id="WP_076549789.1">
    <property type="nucleotide sequence ID" value="NZ_FTMA01000007.1"/>
</dbReference>
<keyword evidence="2" id="KW-1185">Reference proteome</keyword>
<dbReference type="InterPro" id="IPR021109">
    <property type="entry name" value="Peptidase_aspartic_dom_sf"/>
</dbReference>
<reference evidence="2" key="1">
    <citation type="submission" date="2017-01" db="EMBL/GenBank/DDBJ databases">
        <authorList>
            <person name="Varghese N."/>
            <person name="Submissions S."/>
        </authorList>
    </citation>
    <scope>NUCLEOTIDE SEQUENCE [LARGE SCALE GENOMIC DNA]</scope>
    <source>
        <strain evidence="2">DSM 15366</strain>
    </source>
</reference>
<dbReference type="Proteomes" id="UP000186953">
    <property type="component" value="Unassembled WGS sequence"/>
</dbReference>
<gene>
    <name evidence="1" type="ORF">SAMN05421797_10721</name>
</gene>
<dbReference type="GO" id="GO:0006508">
    <property type="term" value="P:proteolysis"/>
    <property type="evidence" value="ECO:0007669"/>
    <property type="project" value="UniProtKB-KW"/>
</dbReference>
<dbReference type="EMBL" id="FTMA01000007">
    <property type="protein sequence ID" value="SIR14796.1"/>
    <property type="molecule type" value="Genomic_DNA"/>
</dbReference>
<dbReference type="STRING" id="228959.SAMN05421797_10721"/>
<dbReference type="Gene3D" id="2.40.70.10">
    <property type="entry name" value="Acid Proteases"/>
    <property type="match status" value="1"/>
</dbReference>
<dbReference type="InterPro" id="IPR034122">
    <property type="entry name" value="Retropepsin-like_bacterial"/>
</dbReference>
<accession>A0A1N6YJU1</accession>
<dbReference type="GO" id="GO:0008233">
    <property type="term" value="F:peptidase activity"/>
    <property type="evidence" value="ECO:0007669"/>
    <property type="project" value="UniProtKB-KW"/>
</dbReference>
<name>A0A1N6YJU1_9FLAO</name>
<dbReference type="PROSITE" id="PS51257">
    <property type="entry name" value="PROKAR_LIPOPROTEIN"/>
    <property type="match status" value="1"/>
</dbReference>
<organism evidence="1 2">
    <name type="scientific">Maribacter ulvicola</name>
    <dbReference type="NCBI Taxonomy" id="228959"/>
    <lineage>
        <taxon>Bacteria</taxon>
        <taxon>Pseudomonadati</taxon>
        <taxon>Bacteroidota</taxon>
        <taxon>Flavobacteriia</taxon>
        <taxon>Flavobacteriales</taxon>
        <taxon>Flavobacteriaceae</taxon>
        <taxon>Maribacter</taxon>
    </lineage>
</organism>
<dbReference type="AlphaFoldDB" id="A0A1N6YJU1"/>
<evidence type="ECO:0000313" key="1">
    <source>
        <dbReference type="EMBL" id="SIR14796.1"/>
    </source>
</evidence>
<protein>
    <submittedName>
        <fullName evidence="1">Aspartyl protease family protein</fullName>
    </submittedName>
</protein>
<dbReference type="Pfam" id="PF13975">
    <property type="entry name" value="gag-asp_proteas"/>
    <property type="match status" value="1"/>
</dbReference>
<dbReference type="SUPFAM" id="SSF50630">
    <property type="entry name" value="Acid proteases"/>
    <property type="match status" value="1"/>
</dbReference>
<keyword evidence="1" id="KW-0645">Protease</keyword>
<keyword evidence="1" id="KW-0378">Hydrolase</keyword>
<evidence type="ECO:0000313" key="2">
    <source>
        <dbReference type="Proteomes" id="UP000186953"/>
    </source>
</evidence>
<dbReference type="CDD" id="cd05483">
    <property type="entry name" value="retropepsin_like_bacteria"/>
    <property type="match status" value="1"/>
</dbReference>
<proteinExistence type="predicted"/>
<dbReference type="OrthoDB" id="947490at2"/>